<accession>A0ABV1JFY5</accession>
<dbReference type="EMBL" id="JBBNOP010000014">
    <property type="protein sequence ID" value="MEQ3364004.1"/>
    <property type="molecule type" value="Genomic_DNA"/>
</dbReference>
<dbReference type="RefSeq" id="WP_349227844.1">
    <property type="nucleotide sequence ID" value="NZ_JBBNOP010000014.1"/>
</dbReference>
<keyword evidence="2" id="KW-1185">Reference proteome</keyword>
<dbReference type="Proteomes" id="UP001487305">
    <property type="component" value="Unassembled WGS sequence"/>
</dbReference>
<gene>
    <name evidence="1" type="ORF">AAA083_13555</name>
</gene>
<comment type="caution">
    <text evidence="1">The sequence shown here is derived from an EMBL/GenBank/DDBJ whole genome shotgun (WGS) entry which is preliminary data.</text>
</comment>
<sequence length="196" mass="21864">MAATVQTLLENQPDIFWGSYHDDPNYHFGISLNYREDMLILLAVYVMSDCIEDEDGGEEMLVGPEVLSECYTIEDLEKHGIVLSDLMGEDDAEAIGWYCAELSVFKKSDLDAIRESSARLDGYLDTVISILEADAEEAAADAEAFEDVSFFDMQHDLEAIPTNIDDGALAKPLPFEFRLVGDALLGWQSADESEYR</sequence>
<reference evidence="1 2" key="1">
    <citation type="submission" date="2024-04" db="EMBL/GenBank/DDBJ databases">
        <title>Human intestinal bacterial collection.</title>
        <authorList>
            <person name="Pauvert C."/>
            <person name="Hitch T.C.A."/>
            <person name="Clavel T."/>
        </authorList>
    </citation>
    <scope>NUCLEOTIDE SEQUENCE [LARGE SCALE GENOMIC DNA]</scope>
    <source>
        <strain evidence="1 2">CLA-KB-H42</strain>
    </source>
</reference>
<evidence type="ECO:0000313" key="2">
    <source>
        <dbReference type="Proteomes" id="UP001487305"/>
    </source>
</evidence>
<name>A0ABV1JFY5_9ACTN</name>
<protein>
    <recommendedName>
        <fullName evidence="3">DUF4375 domain-containing protein</fullName>
    </recommendedName>
</protein>
<evidence type="ECO:0008006" key="3">
    <source>
        <dbReference type="Google" id="ProtNLM"/>
    </source>
</evidence>
<proteinExistence type="predicted"/>
<organism evidence="1 2">
    <name type="scientific">Raoultibacter massiliensis</name>
    <dbReference type="NCBI Taxonomy" id="1852371"/>
    <lineage>
        <taxon>Bacteria</taxon>
        <taxon>Bacillati</taxon>
        <taxon>Actinomycetota</taxon>
        <taxon>Coriobacteriia</taxon>
        <taxon>Eggerthellales</taxon>
        <taxon>Eggerthellaceae</taxon>
        <taxon>Raoultibacter</taxon>
    </lineage>
</organism>
<evidence type="ECO:0000313" key="1">
    <source>
        <dbReference type="EMBL" id="MEQ3364004.1"/>
    </source>
</evidence>